<accession>A0ABU7AZ86</accession>
<keyword evidence="2" id="KW-1185">Reference proteome</keyword>
<name>A0ABU7AZ86_9TELE</name>
<protein>
    <submittedName>
        <fullName evidence="1">Uncharacterized protein</fullName>
    </submittedName>
</protein>
<organism evidence="1 2">
    <name type="scientific">Ataeniobius toweri</name>
    <dbReference type="NCBI Taxonomy" id="208326"/>
    <lineage>
        <taxon>Eukaryota</taxon>
        <taxon>Metazoa</taxon>
        <taxon>Chordata</taxon>
        <taxon>Craniata</taxon>
        <taxon>Vertebrata</taxon>
        <taxon>Euteleostomi</taxon>
        <taxon>Actinopterygii</taxon>
        <taxon>Neopterygii</taxon>
        <taxon>Teleostei</taxon>
        <taxon>Neoteleostei</taxon>
        <taxon>Acanthomorphata</taxon>
        <taxon>Ovalentaria</taxon>
        <taxon>Atherinomorphae</taxon>
        <taxon>Cyprinodontiformes</taxon>
        <taxon>Goodeidae</taxon>
        <taxon>Ataeniobius</taxon>
    </lineage>
</organism>
<dbReference type="Proteomes" id="UP001345963">
    <property type="component" value="Unassembled WGS sequence"/>
</dbReference>
<reference evidence="1 2" key="1">
    <citation type="submission" date="2021-07" db="EMBL/GenBank/DDBJ databases">
        <authorList>
            <person name="Palmer J.M."/>
        </authorList>
    </citation>
    <scope>NUCLEOTIDE SEQUENCE [LARGE SCALE GENOMIC DNA]</scope>
    <source>
        <strain evidence="1 2">AT_MEX2019</strain>
        <tissue evidence="1">Muscle</tissue>
    </source>
</reference>
<sequence>MPRSCELWGCTSTCLPHPGGGRENNTDTALNTCTQLRDQGILGFIRYSGSAAEILGWLGGASFRTQGIHSSQTSGQDQIGLRDSLQ</sequence>
<gene>
    <name evidence="1" type="ORF">ATANTOWER_023087</name>
</gene>
<comment type="caution">
    <text evidence="1">The sequence shown here is derived from an EMBL/GenBank/DDBJ whole genome shotgun (WGS) entry which is preliminary data.</text>
</comment>
<dbReference type="EMBL" id="JAHUTI010034607">
    <property type="protein sequence ID" value="MED6243592.1"/>
    <property type="molecule type" value="Genomic_DNA"/>
</dbReference>
<evidence type="ECO:0000313" key="1">
    <source>
        <dbReference type="EMBL" id="MED6243592.1"/>
    </source>
</evidence>
<proteinExistence type="predicted"/>
<evidence type="ECO:0000313" key="2">
    <source>
        <dbReference type="Proteomes" id="UP001345963"/>
    </source>
</evidence>